<dbReference type="Proteomes" id="UP001331761">
    <property type="component" value="Unassembled WGS sequence"/>
</dbReference>
<feature type="compositionally biased region" description="Basic residues" evidence="1">
    <location>
        <begin position="257"/>
        <end position="266"/>
    </location>
</feature>
<organism evidence="2 3">
    <name type="scientific">Trichostrongylus colubriformis</name>
    <name type="common">Black scour worm</name>
    <dbReference type="NCBI Taxonomy" id="6319"/>
    <lineage>
        <taxon>Eukaryota</taxon>
        <taxon>Metazoa</taxon>
        <taxon>Ecdysozoa</taxon>
        <taxon>Nematoda</taxon>
        <taxon>Chromadorea</taxon>
        <taxon>Rhabditida</taxon>
        <taxon>Rhabditina</taxon>
        <taxon>Rhabditomorpha</taxon>
        <taxon>Strongyloidea</taxon>
        <taxon>Trichostrongylidae</taxon>
        <taxon>Trichostrongylus</taxon>
    </lineage>
</organism>
<comment type="caution">
    <text evidence="2">The sequence shown here is derived from an EMBL/GenBank/DDBJ whole genome shotgun (WGS) entry which is preliminary data.</text>
</comment>
<proteinExistence type="predicted"/>
<dbReference type="EMBL" id="WIXE01003689">
    <property type="protein sequence ID" value="KAK5983712.1"/>
    <property type="molecule type" value="Genomic_DNA"/>
</dbReference>
<protein>
    <submittedName>
        <fullName evidence="2">Uncharacterized protein</fullName>
    </submittedName>
</protein>
<evidence type="ECO:0000313" key="3">
    <source>
        <dbReference type="Proteomes" id="UP001331761"/>
    </source>
</evidence>
<name>A0AAN8FYF0_TRICO</name>
<reference evidence="2 3" key="1">
    <citation type="submission" date="2019-10" db="EMBL/GenBank/DDBJ databases">
        <title>Assembly and Annotation for the nematode Trichostrongylus colubriformis.</title>
        <authorList>
            <person name="Martin J."/>
        </authorList>
    </citation>
    <scope>NUCLEOTIDE SEQUENCE [LARGE SCALE GENOMIC DNA]</scope>
    <source>
        <strain evidence="2">G859</strain>
        <tissue evidence="2">Whole worm</tissue>
    </source>
</reference>
<dbReference type="AlphaFoldDB" id="A0AAN8FYF0"/>
<evidence type="ECO:0000256" key="1">
    <source>
        <dbReference type="SAM" id="MobiDB-lite"/>
    </source>
</evidence>
<evidence type="ECO:0000313" key="2">
    <source>
        <dbReference type="EMBL" id="KAK5983712.1"/>
    </source>
</evidence>
<feature type="non-terminal residue" evidence="2">
    <location>
        <position position="1"/>
    </location>
</feature>
<keyword evidence="3" id="KW-1185">Reference proteome</keyword>
<feature type="compositionally biased region" description="Basic and acidic residues" evidence="1">
    <location>
        <begin position="235"/>
        <end position="251"/>
    </location>
</feature>
<accession>A0AAN8FYF0</accession>
<feature type="region of interest" description="Disordered" evidence="1">
    <location>
        <begin position="235"/>
        <end position="266"/>
    </location>
</feature>
<gene>
    <name evidence="2" type="ORF">GCK32_014087</name>
</gene>
<sequence length="266" mass="30765">ANECDEVIGIAYVSNMDESRSSHNESVKRKGFDVSNSSQRKRNEVFQEEVNKDVAKRFLSNVVKYTNNEDPYPLSWIRSTGMNGDLSSFKAEMSYLFWNFFISHGRANLSEFNKKNNAQIRVVRGQTTRVRDLEKLSLYLRKRLRRYCYEKKLTMPEIRVSGSYLNIQAQRSDRRMKIKSSVLAVQLGMDYYDWQGAPIKDLLTKPELDNLESGSLKWNSLTVDRLLNLNLEESSQKVDDARASRKRDANSQDRGSTKKSRPVHGS</sequence>